<evidence type="ECO:0000256" key="1">
    <source>
        <dbReference type="SAM" id="MobiDB-lite"/>
    </source>
</evidence>
<evidence type="ECO:0000313" key="3">
    <source>
        <dbReference type="Proteomes" id="UP000187455"/>
    </source>
</evidence>
<proteinExistence type="predicted"/>
<evidence type="ECO:0000313" key="2">
    <source>
        <dbReference type="EMBL" id="OLY83314.1"/>
    </source>
</evidence>
<sequence length="62" mass="7171">MGDSEEHKKQRKLDDLAGNASRSKARSPRSWENENGQFLEFTETGQHENNRGKVQTFLPLLR</sequence>
<dbReference type="AlphaFoldDB" id="A0A1R0H2D8"/>
<name>A0A1R0H2D8_9FUNG</name>
<comment type="caution">
    <text evidence="2">The sequence shown here is derived from an EMBL/GenBank/DDBJ whole genome shotgun (WGS) entry which is preliminary data.</text>
</comment>
<feature type="non-terminal residue" evidence="2">
    <location>
        <position position="62"/>
    </location>
</feature>
<feature type="compositionally biased region" description="Basic and acidic residues" evidence="1">
    <location>
        <begin position="1"/>
        <end position="15"/>
    </location>
</feature>
<dbReference type="EMBL" id="LSSL01000960">
    <property type="protein sequence ID" value="OLY83314.1"/>
    <property type="molecule type" value="Genomic_DNA"/>
</dbReference>
<dbReference type="Proteomes" id="UP000187455">
    <property type="component" value="Unassembled WGS sequence"/>
</dbReference>
<keyword evidence="3" id="KW-1185">Reference proteome</keyword>
<feature type="region of interest" description="Disordered" evidence="1">
    <location>
        <begin position="1"/>
        <end position="62"/>
    </location>
</feature>
<gene>
    <name evidence="2" type="ORF">AYI68_g2545</name>
</gene>
<organism evidence="2 3">
    <name type="scientific">Smittium mucronatum</name>
    <dbReference type="NCBI Taxonomy" id="133383"/>
    <lineage>
        <taxon>Eukaryota</taxon>
        <taxon>Fungi</taxon>
        <taxon>Fungi incertae sedis</taxon>
        <taxon>Zoopagomycota</taxon>
        <taxon>Kickxellomycotina</taxon>
        <taxon>Harpellomycetes</taxon>
        <taxon>Harpellales</taxon>
        <taxon>Legeriomycetaceae</taxon>
        <taxon>Smittium</taxon>
    </lineage>
</organism>
<protein>
    <submittedName>
        <fullName evidence="2">Uncharacterized protein</fullName>
    </submittedName>
</protein>
<accession>A0A1R0H2D8</accession>
<reference evidence="2 3" key="1">
    <citation type="journal article" date="2016" name="Mol. Biol. Evol.">
        <title>Genome-Wide Survey of Gut Fungi (Harpellales) Reveals the First Horizontally Transferred Ubiquitin Gene from a Mosquito Host.</title>
        <authorList>
            <person name="Wang Y."/>
            <person name="White M.M."/>
            <person name="Kvist S."/>
            <person name="Moncalvo J.M."/>
        </authorList>
    </citation>
    <scope>NUCLEOTIDE SEQUENCE [LARGE SCALE GENOMIC DNA]</scope>
    <source>
        <strain evidence="2 3">ALG-7-W6</strain>
    </source>
</reference>